<comment type="similarity">
    <text evidence="1">Belongs to the aldehyde dehydrogenase family.</text>
</comment>
<dbReference type="FunFam" id="3.40.605.10:FF:000007">
    <property type="entry name" value="NAD/NADP-dependent betaine aldehyde dehydrogenase"/>
    <property type="match status" value="1"/>
</dbReference>
<keyword evidence="2 3" id="KW-0560">Oxidoreductase</keyword>
<dbReference type="PANTHER" id="PTHR42991">
    <property type="entry name" value="ALDEHYDE DEHYDROGENASE"/>
    <property type="match status" value="1"/>
</dbReference>
<dbReference type="Gene3D" id="3.40.605.10">
    <property type="entry name" value="Aldehyde Dehydrogenase, Chain A, domain 1"/>
    <property type="match status" value="1"/>
</dbReference>
<keyword evidence="4" id="KW-1185">Reference proteome</keyword>
<evidence type="ECO:0000256" key="2">
    <source>
        <dbReference type="ARBA" id="ARBA00023002"/>
    </source>
</evidence>
<dbReference type="KEGG" id="asoc:CB4_02670"/>
<dbReference type="Proteomes" id="UP000217696">
    <property type="component" value="Chromosome"/>
</dbReference>
<organism evidence="3 4">
    <name type="scientific">Aneurinibacillus soli</name>
    <dbReference type="NCBI Taxonomy" id="1500254"/>
    <lineage>
        <taxon>Bacteria</taxon>
        <taxon>Bacillati</taxon>
        <taxon>Bacillota</taxon>
        <taxon>Bacilli</taxon>
        <taxon>Bacillales</taxon>
        <taxon>Paenibacillaceae</taxon>
        <taxon>Aneurinibacillus group</taxon>
        <taxon>Aneurinibacillus</taxon>
    </lineage>
</organism>
<dbReference type="Gene3D" id="3.40.309.10">
    <property type="entry name" value="Aldehyde Dehydrogenase, Chain A, domain 2"/>
    <property type="match status" value="1"/>
</dbReference>
<dbReference type="SUPFAM" id="SSF53720">
    <property type="entry name" value="ALDH-like"/>
    <property type="match status" value="1"/>
</dbReference>
<dbReference type="InterPro" id="IPR016161">
    <property type="entry name" value="Ald_DH/histidinol_DH"/>
</dbReference>
<accession>A0A0U5B2G3</accession>
<reference evidence="3 4" key="1">
    <citation type="submission" date="2015-12" db="EMBL/GenBank/DDBJ databases">
        <title>Genome sequence of Aneurinibacillus soli.</title>
        <authorList>
            <person name="Lee J.S."/>
            <person name="Lee K.C."/>
            <person name="Kim K.K."/>
            <person name="Lee B.W."/>
        </authorList>
    </citation>
    <scope>NUCLEOTIDE SEQUENCE [LARGE SCALE GENOMIC DNA]</scope>
    <source>
        <strain evidence="3 4">CB4</strain>
    </source>
</reference>
<dbReference type="EC" id="1.2.1.73" evidence="3"/>
<gene>
    <name evidence="3" type="primary">safD</name>
    <name evidence="3" type="ORF">CB4_02670</name>
</gene>
<protein>
    <submittedName>
        <fullName evidence="3">Sulfoacetaldehyde dehydrogenase</fullName>
        <ecNumber evidence="3">1.2.1.73</ecNumber>
    </submittedName>
</protein>
<dbReference type="CDD" id="cd07149">
    <property type="entry name" value="ALDH_y4uC"/>
    <property type="match status" value="1"/>
</dbReference>
<dbReference type="RefSeq" id="WP_096466246.1">
    <property type="nucleotide sequence ID" value="NZ_AP017312.1"/>
</dbReference>
<dbReference type="PANTHER" id="PTHR42991:SF1">
    <property type="entry name" value="ALDEHYDE DEHYDROGENASE"/>
    <property type="match status" value="1"/>
</dbReference>
<evidence type="ECO:0000313" key="3">
    <source>
        <dbReference type="EMBL" id="BAU28496.1"/>
    </source>
</evidence>
<dbReference type="OrthoDB" id="20170at2"/>
<evidence type="ECO:0000313" key="4">
    <source>
        <dbReference type="Proteomes" id="UP000217696"/>
    </source>
</evidence>
<name>A0A0U5B2G3_9BACL</name>
<evidence type="ECO:0000256" key="1">
    <source>
        <dbReference type="ARBA" id="ARBA00009986"/>
    </source>
</evidence>
<dbReference type="Pfam" id="PF00171">
    <property type="entry name" value="Aldedh"/>
    <property type="match status" value="1"/>
</dbReference>
<dbReference type="EMBL" id="AP017312">
    <property type="protein sequence ID" value="BAU28496.1"/>
    <property type="molecule type" value="Genomic_DNA"/>
</dbReference>
<dbReference type="InterPro" id="IPR016162">
    <property type="entry name" value="Ald_DH_N"/>
</dbReference>
<dbReference type="InterPro" id="IPR051020">
    <property type="entry name" value="ALDH-related_metabolic_enz"/>
</dbReference>
<dbReference type="InterPro" id="IPR015590">
    <property type="entry name" value="Aldehyde_DH_dom"/>
</dbReference>
<dbReference type="GO" id="GO:0008911">
    <property type="term" value="F:lactaldehyde dehydrogenase (NAD+) activity"/>
    <property type="evidence" value="ECO:0007669"/>
    <property type="project" value="TreeGrafter"/>
</dbReference>
<dbReference type="AlphaFoldDB" id="A0A0U5B2G3"/>
<dbReference type="InterPro" id="IPR016163">
    <property type="entry name" value="Ald_DH_C"/>
</dbReference>
<proteinExistence type="inferred from homology"/>
<dbReference type="GO" id="GO:0102984">
    <property type="term" value="F:sulfoacetaldehyde dehydrogenase activity"/>
    <property type="evidence" value="ECO:0007669"/>
    <property type="project" value="UniProtKB-EC"/>
</dbReference>
<sequence>MKQTQLWIGDTWIPGASTVTLHSPYTGDPIAEIGYASVEQAEQAIEVAAAAFKSFYKVPAYTRAEILRKVASAMEKRHEELARLIAKESAKPIQAARGEIDRTIQTYLFAAEAARDNRGETIPMDAAPHGENHLAYTQRKPLGVVTAITPFNFPMNLVAHKVGPAIAAGNTIVLKPAEQTPLSSLILAELFQQSGLPAGVLNIIPGSGAELGEILTTHPKVAFITFTGSPRVGKLIRAQAGLRRVTLELGSNSPLLIDEGFSPDELEKIADETTNGSFNYDGQVCISIQRVYVHKNIYDGFVERMVQRAEKLKIGDPLAEDTNISALINTAAADRLKKWVEHAVSKGAVVQTGGTFEGNVMAPTILTNVSPDAELNTEEAFGPIITITPFETWSEAIDMANRSKFGLNSGAFTKDIERALQAAEKLESGGVLINQIPTFRVDQMPYGGVKESGSGREGIRYAMEEMMDIKLVVLRMNVYQP</sequence>